<comment type="caution">
    <text evidence="5">The sequence shown here is derived from an EMBL/GenBank/DDBJ whole genome shotgun (WGS) entry which is preliminary data.</text>
</comment>
<evidence type="ECO:0000313" key="6">
    <source>
        <dbReference type="Proteomes" id="UP000237865"/>
    </source>
</evidence>
<reference evidence="5 6" key="1">
    <citation type="submission" date="2017-11" db="EMBL/GenBank/DDBJ databases">
        <title>Genome sequence of Entomoplasma lucivorax PIPN-2 (ATCC 49196).</title>
        <authorList>
            <person name="Lo W.-S."/>
            <person name="Gasparich G.E."/>
            <person name="Kuo C.-H."/>
        </authorList>
    </citation>
    <scope>NUCLEOTIDE SEQUENCE [LARGE SCALE GENOMIC DNA]</scope>
    <source>
        <strain evidence="5 6">PIPN-2</strain>
    </source>
</reference>
<dbReference type="GO" id="GO:0006633">
    <property type="term" value="P:fatty acid biosynthetic process"/>
    <property type="evidence" value="ECO:0007669"/>
    <property type="project" value="InterPro"/>
</dbReference>
<keyword evidence="6" id="KW-1185">Reference proteome</keyword>
<dbReference type="Proteomes" id="UP000237865">
    <property type="component" value="Unassembled WGS sequence"/>
</dbReference>
<evidence type="ECO:0000256" key="1">
    <source>
        <dbReference type="ARBA" id="ARBA00022679"/>
    </source>
</evidence>
<keyword evidence="3" id="KW-0460">Magnesium</keyword>
<evidence type="ECO:0000259" key="4">
    <source>
        <dbReference type="Pfam" id="PF01648"/>
    </source>
</evidence>
<organism evidence="5 6">
    <name type="scientific">Williamsoniiplasma lucivorax</name>
    <dbReference type="NCBI Taxonomy" id="209274"/>
    <lineage>
        <taxon>Bacteria</taxon>
        <taxon>Bacillati</taxon>
        <taxon>Mycoplasmatota</taxon>
        <taxon>Mollicutes</taxon>
        <taxon>Entomoplasmatales</taxon>
        <taxon>Williamsoniiplasma</taxon>
    </lineage>
</organism>
<dbReference type="GO" id="GO:0000287">
    <property type="term" value="F:magnesium ion binding"/>
    <property type="evidence" value="ECO:0007669"/>
    <property type="project" value="InterPro"/>
</dbReference>
<gene>
    <name evidence="5" type="primary">acpS</name>
    <name evidence="5" type="ORF">ELUCI_v1c05700</name>
</gene>
<sequence length="109" mass="12540">MKKIGIDIVENTRIKLNDEFLKKFLTKQEMTYLKSVQSTQRQIEFAAGRWAVKEAIFKVLTKTEHLAFNQIEIAYDAEKCPIILNSELANIAISISHERHFSVAVAMQN</sequence>
<dbReference type="InterPro" id="IPR008278">
    <property type="entry name" value="4-PPantetheinyl_Trfase_dom"/>
</dbReference>
<feature type="domain" description="4'-phosphopantetheinyl transferase" evidence="4">
    <location>
        <begin position="4"/>
        <end position="97"/>
    </location>
</feature>
<dbReference type="GO" id="GO:0008897">
    <property type="term" value="F:holo-[acyl-carrier-protein] synthase activity"/>
    <property type="evidence" value="ECO:0007669"/>
    <property type="project" value="InterPro"/>
</dbReference>
<keyword evidence="2" id="KW-0479">Metal-binding</keyword>
<name>A0A2S5RDU9_9MOLU</name>
<dbReference type="Pfam" id="PF01648">
    <property type="entry name" value="ACPS"/>
    <property type="match status" value="1"/>
</dbReference>
<dbReference type="InterPro" id="IPR004568">
    <property type="entry name" value="Ppantetheine-prot_Trfase_dom"/>
</dbReference>
<accession>A0A2S5RDU9</accession>
<dbReference type="NCBIfam" id="TIGR00556">
    <property type="entry name" value="pantethn_trn"/>
    <property type="match status" value="1"/>
</dbReference>
<evidence type="ECO:0000256" key="3">
    <source>
        <dbReference type="ARBA" id="ARBA00022842"/>
    </source>
</evidence>
<dbReference type="STRING" id="1399797.GCA_000518285_00166"/>
<proteinExistence type="predicted"/>
<dbReference type="InterPro" id="IPR037143">
    <property type="entry name" value="4-PPantetheinyl_Trfase_dom_sf"/>
</dbReference>
<dbReference type="Gene3D" id="3.90.470.20">
    <property type="entry name" value="4'-phosphopantetheinyl transferase domain"/>
    <property type="match status" value="1"/>
</dbReference>
<protein>
    <submittedName>
        <fullName evidence="5">Holo-[acyl-carrier-protein] synthase</fullName>
    </submittedName>
</protein>
<dbReference type="EMBL" id="PHNE01000002">
    <property type="protein sequence ID" value="PPE05477.1"/>
    <property type="molecule type" value="Genomic_DNA"/>
</dbReference>
<dbReference type="RefSeq" id="WP_028126363.1">
    <property type="nucleotide sequence ID" value="NZ_PHNE01000002.1"/>
</dbReference>
<dbReference type="AlphaFoldDB" id="A0A2S5RDU9"/>
<dbReference type="SUPFAM" id="SSF56214">
    <property type="entry name" value="4'-phosphopantetheinyl transferase"/>
    <property type="match status" value="1"/>
</dbReference>
<keyword evidence="1" id="KW-0808">Transferase</keyword>
<evidence type="ECO:0000313" key="5">
    <source>
        <dbReference type="EMBL" id="PPE05477.1"/>
    </source>
</evidence>
<evidence type="ECO:0000256" key="2">
    <source>
        <dbReference type="ARBA" id="ARBA00022723"/>
    </source>
</evidence>